<comment type="catalytic activity">
    <reaction evidence="11">
        <text>dibenzothiophene + FMNH2 + O2 = dibenzothiophene 5-oxide + FMN + H2O + H(+)</text>
        <dbReference type="Rhea" id="RHEA:49076"/>
        <dbReference type="ChEBI" id="CHEBI:15377"/>
        <dbReference type="ChEBI" id="CHEBI:15378"/>
        <dbReference type="ChEBI" id="CHEBI:15379"/>
        <dbReference type="ChEBI" id="CHEBI:23681"/>
        <dbReference type="ChEBI" id="CHEBI:23683"/>
        <dbReference type="ChEBI" id="CHEBI:57618"/>
        <dbReference type="ChEBI" id="CHEBI:58210"/>
    </reaction>
</comment>
<sequence length="420" mass="44664">MSVTPDVPPGPAATPDVPRDPAATPDARPDSAATSAPPPGLDAIRAVIRDLYDDAPRREQERELPAKQVRELAEAGLGALRVPASHGGPDLPVTTLAELLVELAAADSNLSQILRGHLGLVELLRQRPAGPGRDRLLRAAAAGELFGPAGTERSGADLRTLSTYLATEGEALYLHGEKFYTTGSLFADRLNVLVRYRNGFASAIVPRHAPGVEITDDWDGFGQRLTASGTAVFTRVPVDPELLFPHEDTFTNDYLDAFYQFVHSATQAGIIRRLADDLSELVRGRVRSYPLAPVPSPRSDPQVLAVVGQVHSHAFAARAAVLSVAEALDAAGRDPALLPEAVVRSAAAQVLNTRLAGEASWTFFDAASASAVKTSLNLDRHWRNARTVSSHNPAIYKAALIGEYAVNGTLPGGFLNRGIS</sequence>
<dbReference type="PANTHER" id="PTHR43884:SF12">
    <property type="entry name" value="ISOVALERYL-COA DEHYDROGENASE, MITOCHONDRIAL-RELATED"/>
    <property type="match status" value="1"/>
</dbReference>
<dbReference type="SUPFAM" id="SSF47203">
    <property type="entry name" value="Acyl-CoA dehydrogenase C-terminal domain-like"/>
    <property type="match status" value="1"/>
</dbReference>
<feature type="compositionally biased region" description="Low complexity" evidence="14">
    <location>
        <begin position="13"/>
        <end position="34"/>
    </location>
</feature>
<dbReference type="SUPFAM" id="SSF56645">
    <property type="entry name" value="Acyl-CoA dehydrogenase NM domain-like"/>
    <property type="match status" value="1"/>
</dbReference>
<comment type="catalytic activity">
    <reaction evidence="13">
        <text>dibenzothiophene + 2 FMNH2 + 2 O2 = dibenzothiophene 5,5-dioxide + 2 FMN + 2 H2O + 2 H(+)</text>
        <dbReference type="Rhea" id="RHEA:49072"/>
        <dbReference type="ChEBI" id="CHEBI:15377"/>
        <dbReference type="ChEBI" id="CHEBI:15378"/>
        <dbReference type="ChEBI" id="CHEBI:15379"/>
        <dbReference type="ChEBI" id="CHEBI:23681"/>
        <dbReference type="ChEBI" id="CHEBI:57618"/>
        <dbReference type="ChEBI" id="CHEBI:58210"/>
        <dbReference type="ChEBI" id="CHEBI:90356"/>
        <dbReference type="EC" id="1.14.14.21"/>
    </reaction>
</comment>
<evidence type="ECO:0000256" key="10">
    <source>
        <dbReference type="ARBA" id="ARBA00034345"/>
    </source>
</evidence>
<evidence type="ECO:0000256" key="1">
    <source>
        <dbReference type="ARBA" id="ARBA00004496"/>
    </source>
</evidence>
<dbReference type="InterPro" id="IPR036250">
    <property type="entry name" value="AcylCo_DH-like_C"/>
</dbReference>
<dbReference type="InterPro" id="IPR009100">
    <property type="entry name" value="AcylCoA_DH/oxidase_NM_dom_sf"/>
</dbReference>
<dbReference type="EC" id="1.14.14.21" evidence="9"/>
<keyword evidence="5" id="KW-0560">Oxidoreductase</keyword>
<comment type="subcellular location">
    <subcellularLocation>
        <location evidence="1">Cytoplasm</location>
    </subcellularLocation>
</comment>
<dbReference type="Gene3D" id="1.20.140.10">
    <property type="entry name" value="Butyryl-CoA Dehydrogenase, subunit A, domain 3"/>
    <property type="match status" value="1"/>
</dbReference>
<feature type="domain" description="Acyl-CoA dehydrogenase/oxidase N-terminal" evidence="16">
    <location>
        <begin position="45"/>
        <end position="125"/>
    </location>
</feature>
<evidence type="ECO:0000256" key="8">
    <source>
        <dbReference type="ARBA" id="ARBA00034317"/>
    </source>
</evidence>
<dbReference type="InterPro" id="IPR037069">
    <property type="entry name" value="AcylCoA_DH/ox_N_sf"/>
</dbReference>
<evidence type="ECO:0000256" key="4">
    <source>
        <dbReference type="ARBA" id="ARBA00022741"/>
    </source>
</evidence>
<protein>
    <recommendedName>
        <fullName evidence="10">Dibenzothiophene monooxygenase</fullName>
        <ecNumber evidence="9">1.14.14.21</ecNumber>
    </recommendedName>
</protein>
<evidence type="ECO:0000256" key="11">
    <source>
        <dbReference type="ARBA" id="ARBA00047859"/>
    </source>
</evidence>
<reference evidence="18 19" key="1">
    <citation type="journal article" date="2019" name="Int. J. Syst. Evol. Microbiol.">
        <title>The Global Catalogue of Microorganisms (GCM) 10K type strain sequencing project: providing services to taxonomists for standard genome sequencing and annotation.</title>
        <authorList>
            <consortium name="The Broad Institute Genomics Platform"/>
            <consortium name="The Broad Institute Genome Sequencing Center for Infectious Disease"/>
            <person name="Wu L."/>
            <person name="Ma J."/>
        </authorList>
    </citation>
    <scope>NUCLEOTIDE SEQUENCE [LARGE SCALE GENOMIC DNA]</scope>
    <source>
        <strain evidence="18 19">JCM 16114</strain>
    </source>
</reference>
<dbReference type="InterPro" id="IPR046373">
    <property type="entry name" value="Acyl-CoA_Oxase/DH_mid-dom_sf"/>
</dbReference>
<evidence type="ECO:0000256" key="12">
    <source>
        <dbReference type="ARBA" id="ARBA00048445"/>
    </source>
</evidence>
<evidence type="ECO:0000256" key="9">
    <source>
        <dbReference type="ARBA" id="ARBA00034328"/>
    </source>
</evidence>
<dbReference type="InterPro" id="IPR013107">
    <property type="entry name" value="Acyl-CoA_DH_C"/>
</dbReference>
<feature type="domain" description="Acyl-CoA dehydrogenase C-terminal" evidence="17">
    <location>
        <begin position="262"/>
        <end position="392"/>
    </location>
</feature>
<name>A0ABN3CYI8_9ACTN</name>
<evidence type="ECO:0000256" key="2">
    <source>
        <dbReference type="ARBA" id="ARBA00022630"/>
    </source>
</evidence>
<evidence type="ECO:0000313" key="18">
    <source>
        <dbReference type="EMBL" id="GAA2214516.1"/>
    </source>
</evidence>
<dbReference type="PANTHER" id="PTHR43884">
    <property type="entry name" value="ACYL-COA DEHYDROGENASE"/>
    <property type="match status" value="1"/>
</dbReference>
<evidence type="ECO:0000256" key="3">
    <source>
        <dbReference type="ARBA" id="ARBA00022643"/>
    </source>
</evidence>
<dbReference type="PIRSF" id="PIRSF016578">
    <property type="entry name" value="HsaA"/>
    <property type="match status" value="1"/>
</dbReference>
<gene>
    <name evidence="18" type="ORF">GCM10009850_099810</name>
</gene>
<evidence type="ECO:0000313" key="19">
    <source>
        <dbReference type="Proteomes" id="UP001499843"/>
    </source>
</evidence>
<evidence type="ECO:0000256" key="13">
    <source>
        <dbReference type="ARBA" id="ARBA00049456"/>
    </source>
</evidence>
<comment type="pathway">
    <text evidence="7">Sulfur metabolism; dibenzothiophene degradation.</text>
</comment>
<keyword evidence="19" id="KW-1185">Reference proteome</keyword>
<evidence type="ECO:0000259" key="17">
    <source>
        <dbReference type="Pfam" id="PF08028"/>
    </source>
</evidence>
<dbReference type="Gene3D" id="1.10.540.10">
    <property type="entry name" value="Acyl-CoA dehydrogenase/oxidase, N-terminal domain"/>
    <property type="match status" value="1"/>
</dbReference>
<feature type="compositionally biased region" description="Pro residues" evidence="14">
    <location>
        <begin position="1"/>
        <end position="12"/>
    </location>
</feature>
<evidence type="ECO:0000256" key="14">
    <source>
        <dbReference type="SAM" id="MobiDB-lite"/>
    </source>
</evidence>
<keyword evidence="3" id="KW-0288">FMN</keyword>
<evidence type="ECO:0000256" key="7">
    <source>
        <dbReference type="ARBA" id="ARBA00034307"/>
    </source>
</evidence>
<dbReference type="Pfam" id="PF08028">
    <property type="entry name" value="Acyl-CoA_dh_2"/>
    <property type="match status" value="1"/>
</dbReference>
<feature type="region of interest" description="Disordered" evidence="14">
    <location>
        <begin position="1"/>
        <end position="41"/>
    </location>
</feature>
<comment type="similarity">
    <text evidence="8">Belongs to the DszC flavin monooxygenase family.</text>
</comment>
<comment type="catalytic activity">
    <reaction evidence="12">
        <text>dibenzothiophene 5-oxide + FMNH2 + O2 = dibenzothiophene 5,5-dioxide + FMN + H2O + H(+)</text>
        <dbReference type="Rhea" id="RHEA:49080"/>
        <dbReference type="ChEBI" id="CHEBI:15377"/>
        <dbReference type="ChEBI" id="CHEBI:15378"/>
        <dbReference type="ChEBI" id="CHEBI:15379"/>
        <dbReference type="ChEBI" id="CHEBI:23683"/>
        <dbReference type="ChEBI" id="CHEBI:57618"/>
        <dbReference type="ChEBI" id="CHEBI:58210"/>
        <dbReference type="ChEBI" id="CHEBI:90356"/>
    </reaction>
</comment>
<dbReference type="Pfam" id="PF02770">
    <property type="entry name" value="Acyl-CoA_dh_M"/>
    <property type="match status" value="1"/>
</dbReference>
<feature type="domain" description="Acyl-CoA oxidase/dehydrogenase middle" evidence="15">
    <location>
        <begin position="153"/>
        <end position="236"/>
    </location>
</feature>
<accession>A0ABN3CYI8</accession>
<keyword evidence="4" id="KW-0547">Nucleotide-binding</keyword>
<dbReference type="Pfam" id="PF02771">
    <property type="entry name" value="Acyl-CoA_dh_N"/>
    <property type="match status" value="1"/>
</dbReference>
<evidence type="ECO:0000259" key="16">
    <source>
        <dbReference type="Pfam" id="PF02771"/>
    </source>
</evidence>
<dbReference type="Proteomes" id="UP001499843">
    <property type="component" value="Unassembled WGS sequence"/>
</dbReference>
<dbReference type="EMBL" id="BAAAQX010000041">
    <property type="protein sequence ID" value="GAA2214516.1"/>
    <property type="molecule type" value="Genomic_DNA"/>
</dbReference>
<evidence type="ECO:0000256" key="5">
    <source>
        <dbReference type="ARBA" id="ARBA00023002"/>
    </source>
</evidence>
<keyword evidence="6" id="KW-0503">Monooxygenase</keyword>
<dbReference type="Gene3D" id="2.40.110.10">
    <property type="entry name" value="Butyryl-CoA Dehydrogenase, subunit A, domain 2"/>
    <property type="match status" value="1"/>
</dbReference>
<organism evidence="18 19">
    <name type="scientific">Nonomuraea monospora</name>
    <dbReference type="NCBI Taxonomy" id="568818"/>
    <lineage>
        <taxon>Bacteria</taxon>
        <taxon>Bacillati</taxon>
        <taxon>Actinomycetota</taxon>
        <taxon>Actinomycetes</taxon>
        <taxon>Streptosporangiales</taxon>
        <taxon>Streptosporangiaceae</taxon>
        <taxon>Nonomuraea</taxon>
    </lineage>
</organism>
<evidence type="ECO:0000256" key="6">
    <source>
        <dbReference type="ARBA" id="ARBA00023033"/>
    </source>
</evidence>
<comment type="caution">
    <text evidence="18">The sequence shown here is derived from an EMBL/GenBank/DDBJ whole genome shotgun (WGS) entry which is preliminary data.</text>
</comment>
<dbReference type="InterPro" id="IPR006091">
    <property type="entry name" value="Acyl-CoA_Oxase/DH_mid-dom"/>
</dbReference>
<evidence type="ECO:0000259" key="15">
    <source>
        <dbReference type="Pfam" id="PF02770"/>
    </source>
</evidence>
<dbReference type="InterPro" id="IPR013786">
    <property type="entry name" value="AcylCoA_DH/ox_N"/>
</dbReference>
<proteinExistence type="inferred from homology"/>
<keyword evidence="2" id="KW-0285">Flavoprotein</keyword>